<keyword evidence="7" id="KW-0813">Transport</keyword>
<evidence type="ECO:0000256" key="8">
    <source>
        <dbReference type="SAM" id="Coils"/>
    </source>
</evidence>
<evidence type="ECO:0000256" key="6">
    <source>
        <dbReference type="ARBA" id="ARBA00023136"/>
    </source>
</evidence>
<evidence type="ECO:0000256" key="1">
    <source>
        <dbReference type="ARBA" id="ARBA00004162"/>
    </source>
</evidence>
<feature type="coiled-coil region" evidence="8">
    <location>
        <begin position="82"/>
        <end position="109"/>
    </location>
</feature>
<organism evidence="10 11">
    <name type="scientific">Eiseniibacteriota bacterium</name>
    <dbReference type="NCBI Taxonomy" id="2212470"/>
    <lineage>
        <taxon>Bacteria</taxon>
        <taxon>Candidatus Eiseniibacteriota</taxon>
    </lineage>
</organism>
<evidence type="ECO:0000313" key="11">
    <source>
        <dbReference type="Proteomes" id="UP000547674"/>
    </source>
</evidence>
<dbReference type="GO" id="GO:0005886">
    <property type="term" value="C:plasma membrane"/>
    <property type="evidence" value="ECO:0007669"/>
    <property type="project" value="UniProtKB-SubCell"/>
</dbReference>
<keyword evidence="6 9" id="KW-0472">Membrane</keyword>
<protein>
    <submittedName>
        <fullName evidence="10">Biopolymer transporter ExbD</fullName>
    </submittedName>
</protein>
<comment type="caution">
    <text evidence="10">The sequence shown here is derived from an EMBL/GenBank/DDBJ whole genome shotgun (WGS) entry which is preliminary data.</text>
</comment>
<dbReference type="InterPro" id="IPR003400">
    <property type="entry name" value="ExbD"/>
</dbReference>
<keyword evidence="8" id="KW-0175">Coiled coil</keyword>
<comment type="similarity">
    <text evidence="2 7">Belongs to the ExbD/TolR family.</text>
</comment>
<dbReference type="GO" id="GO:0022857">
    <property type="term" value="F:transmembrane transporter activity"/>
    <property type="evidence" value="ECO:0007669"/>
    <property type="project" value="InterPro"/>
</dbReference>
<dbReference type="EMBL" id="JABDJR010000589">
    <property type="protein sequence ID" value="NNF07999.1"/>
    <property type="molecule type" value="Genomic_DNA"/>
</dbReference>
<evidence type="ECO:0000256" key="9">
    <source>
        <dbReference type="SAM" id="Phobius"/>
    </source>
</evidence>
<comment type="subcellular location">
    <subcellularLocation>
        <location evidence="1">Cell membrane</location>
        <topology evidence="1">Single-pass membrane protein</topology>
    </subcellularLocation>
    <subcellularLocation>
        <location evidence="7">Cell membrane</location>
        <topology evidence="7">Single-pass type II membrane protein</topology>
    </subcellularLocation>
</comment>
<sequence length="151" mass="16577">MAPRLRGRRSYRSLVEAELEILPLMGLFVVLIPMLLLSAVFLELSVIKMNLPSEAQAQTEAAKVRLSVRIEPNAFVLEGNRMKTVRVEREDAEVAAAELAEEMQKIAQKFPGHEAITVVSEPKTAYEDIILVMDASREAGLSQVSLAGDGS</sequence>
<evidence type="ECO:0000256" key="5">
    <source>
        <dbReference type="ARBA" id="ARBA00022989"/>
    </source>
</evidence>
<dbReference type="Proteomes" id="UP000547674">
    <property type="component" value="Unassembled WGS sequence"/>
</dbReference>
<evidence type="ECO:0000256" key="2">
    <source>
        <dbReference type="ARBA" id="ARBA00005811"/>
    </source>
</evidence>
<dbReference type="Pfam" id="PF02472">
    <property type="entry name" value="ExbD"/>
    <property type="match status" value="1"/>
</dbReference>
<keyword evidence="7" id="KW-0653">Protein transport</keyword>
<evidence type="ECO:0000256" key="7">
    <source>
        <dbReference type="RuleBase" id="RU003879"/>
    </source>
</evidence>
<dbReference type="Gene3D" id="3.30.420.270">
    <property type="match status" value="1"/>
</dbReference>
<dbReference type="GO" id="GO:0015031">
    <property type="term" value="P:protein transport"/>
    <property type="evidence" value="ECO:0007669"/>
    <property type="project" value="UniProtKB-KW"/>
</dbReference>
<evidence type="ECO:0000256" key="4">
    <source>
        <dbReference type="ARBA" id="ARBA00022692"/>
    </source>
</evidence>
<evidence type="ECO:0000256" key="3">
    <source>
        <dbReference type="ARBA" id="ARBA00022475"/>
    </source>
</evidence>
<keyword evidence="5 9" id="KW-1133">Transmembrane helix</keyword>
<feature type="transmembrane region" description="Helical" evidence="9">
    <location>
        <begin position="21"/>
        <end position="42"/>
    </location>
</feature>
<accession>A0A7Y2H3D4</accession>
<keyword evidence="3" id="KW-1003">Cell membrane</keyword>
<gene>
    <name evidence="10" type="ORF">HKN21_14645</name>
</gene>
<reference evidence="10 11" key="1">
    <citation type="submission" date="2020-03" db="EMBL/GenBank/DDBJ databases">
        <title>Metabolic flexibility allows generalist bacteria to become dominant in a frequently disturbed ecosystem.</title>
        <authorList>
            <person name="Chen Y.-J."/>
            <person name="Leung P.M."/>
            <person name="Bay S.K."/>
            <person name="Hugenholtz P."/>
            <person name="Kessler A.J."/>
            <person name="Shelley G."/>
            <person name="Waite D.W."/>
            <person name="Cook P.L."/>
            <person name="Greening C."/>
        </authorList>
    </citation>
    <scope>NUCLEOTIDE SEQUENCE [LARGE SCALE GENOMIC DNA]</scope>
    <source>
        <strain evidence="10">SS_bin_28</strain>
    </source>
</reference>
<name>A0A7Y2H3D4_UNCEI</name>
<dbReference type="AlphaFoldDB" id="A0A7Y2H3D4"/>
<proteinExistence type="inferred from homology"/>
<evidence type="ECO:0000313" key="10">
    <source>
        <dbReference type="EMBL" id="NNF07999.1"/>
    </source>
</evidence>
<keyword evidence="4 7" id="KW-0812">Transmembrane</keyword>